<dbReference type="AlphaFoldDB" id="A0A0B1SHD7"/>
<accession>A0A0B1SHD7</accession>
<keyword evidence="2" id="KW-1185">Reference proteome</keyword>
<gene>
    <name evidence="1" type="ORF">OESDEN_17711</name>
</gene>
<reference evidence="1 2" key="1">
    <citation type="submission" date="2014-03" db="EMBL/GenBank/DDBJ databases">
        <title>Draft genome of the hookworm Oesophagostomum dentatum.</title>
        <authorList>
            <person name="Mitreva M."/>
        </authorList>
    </citation>
    <scope>NUCLEOTIDE SEQUENCE [LARGE SCALE GENOMIC DNA]</scope>
    <source>
        <strain evidence="1 2">OD-Hann</strain>
    </source>
</reference>
<sequence>METGVDFIDEQDIEKLDQPAGDNELLESKQIEKLLEEDVSVCFTLFLCIFLTFHARKRFLQGNRYNFKNKQLSHKNKTY</sequence>
<proteinExistence type="predicted"/>
<organism evidence="1 2">
    <name type="scientific">Oesophagostomum dentatum</name>
    <name type="common">Nodular worm</name>
    <dbReference type="NCBI Taxonomy" id="61180"/>
    <lineage>
        <taxon>Eukaryota</taxon>
        <taxon>Metazoa</taxon>
        <taxon>Ecdysozoa</taxon>
        <taxon>Nematoda</taxon>
        <taxon>Chromadorea</taxon>
        <taxon>Rhabditida</taxon>
        <taxon>Rhabditina</taxon>
        <taxon>Rhabditomorpha</taxon>
        <taxon>Strongyloidea</taxon>
        <taxon>Strongylidae</taxon>
        <taxon>Oesophagostomum</taxon>
    </lineage>
</organism>
<dbReference type="Proteomes" id="UP000053660">
    <property type="component" value="Unassembled WGS sequence"/>
</dbReference>
<protein>
    <submittedName>
        <fullName evidence="1">Uncharacterized protein</fullName>
    </submittedName>
</protein>
<dbReference type="EMBL" id="KN578422">
    <property type="protein sequence ID" value="KHJ82595.1"/>
    <property type="molecule type" value="Genomic_DNA"/>
</dbReference>
<evidence type="ECO:0000313" key="1">
    <source>
        <dbReference type="EMBL" id="KHJ82595.1"/>
    </source>
</evidence>
<name>A0A0B1SHD7_OESDE</name>
<evidence type="ECO:0000313" key="2">
    <source>
        <dbReference type="Proteomes" id="UP000053660"/>
    </source>
</evidence>